<proteinExistence type="predicted"/>
<dbReference type="GO" id="GO:0016020">
    <property type="term" value="C:membrane"/>
    <property type="evidence" value="ECO:0007669"/>
    <property type="project" value="UniProtKB-SubCell"/>
</dbReference>
<accession>X5H568</accession>
<gene>
    <name evidence="7" type="ORF">NHE_0801</name>
</gene>
<dbReference type="KEGG" id="nhm:NHE_0801"/>
<dbReference type="AlphaFoldDB" id="X5H568"/>
<evidence type="ECO:0000313" key="7">
    <source>
        <dbReference type="EMBL" id="AHX11726.1"/>
    </source>
</evidence>
<feature type="transmembrane region" description="Helical" evidence="6">
    <location>
        <begin position="9"/>
        <end position="26"/>
    </location>
</feature>
<evidence type="ECO:0000256" key="1">
    <source>
        <dbReference type="ARBA" id="ARBA00004141"/>
    </source>
</evidence>
<feature type="transmembrane region" description="Helical" evidence="6">
    <location>
        <begin position="46"/>
        <end position="68"/>
    </location>
</feature>
<dbReference type="PANTHER" id="PTHR36926:SF1">
    <property type="entry name" value="COLICIN V PRODUCTION PROTEIN"/>
    <property type="match status" value="1"/>
</dbReference>
<protein>
    <submittedName>
        <fullName evidence="7">Colicin V production family protein</fullName>
    </submittedName>
</protein>
<dbReference type="PANTHER" id="PTHR36926">
    <property type="entry name" value="COLICIN V PRODUCTION PROTEIN"/>
    <property type="match status" value="1"/>
</dbReference>
<dbReference type="EMBL" id="CP007481">
    <property type="protein sequence ID" value="AHX11726.1"/>
    <property type="molecule type" value="Genomic_DNA"/>
</dbReference>
<feature type="transmembrane region" description="Helical" evidence="6">
    <location>
        <begin position="80"/>
        <end position="105"/>
    </location>
</feature>
<keyword evidence="3 6" id="KW-1133">Transmembrane helix</keyword>
<dbReference type="InterPro" id="IPR003825">
    <property type="entry name" value="Colicin-V_CvpA"/>
</dbReference>
<dbReference type="HOGENOM" id="CLU_108005_0_0_5"/>
<sequence>MLRGSIKEIFSAAVIVISAMITYHNGNIFLEFFNVSSGPVVTPLSWIALFIISVVVLGLLNSWIMYLVSPIRLGPTDRVLGLLCGALRGVVYCYLIFAVLNIFYYSLNGDEEKDLEQKPGYYLPTWLKSAKAYSTLSYLDSSLNAAIPGEVFASLRSYSKTFKDDWKFTEEGSDSFTGLVGSEASVDQEDSLGKEKGSGGRG</sequence>
<evidence type="ECO:0000313" key="8">
    <source>
        <dbReference type="Proteomes" id="UP000023755"/>
    </source>
</evidence>
<evidence type="ECO:0000256" key="2">
    <source>
        <dbReference type="ARBA" id="ARBA00022692"/>
    </source>
</evidence>
<evidence type="ECO:0000256" key="6">
    <source>
        <dbReference type="SAM" id="Phobius"/>
    </source>
</evidence>
<evidence type="ECO:0000256" key="5">
    <source>
        <dbReference type="SAM" id="MobiDB-lite"/>
    </source>
</evidence>
<dbReference type="Pfam" id="PF02674">
    <property type="entry name" value="Colicin_V"/>
    <property type="match status" value="1"/>
</dbReference>
<name>X5H568_9RICK</name>
<keyword evidence="4 6" id="KW-0472">Membrane</keyword>
<feature type="compositionally biased region" description="Basic and acidic residues" evidence="5">
    <location>
        <begin position="191"/>
        <end position="202"/>
    </location>
</feature>
<dbReference type="STRING" id="1286528.NHE_0801"/>
<keyword evidence="8" id="KW-1185">Reference proteome</keyword>
<evidence type="ECO:0000256" key="3">
    <source>
        <dbReference type="ARBA" id="ARBA00022989"/>
    </source>
</evidence>
<organism evidence="7 8">
    <name type="scientific">Neorickettsia helminthoeca str. Oregon</name>
    <dbReference type="NCBI Taxonomy" id="1286528"/>
    <lineage>
        <taxon>Bacteria</taxon>
        <taxon>Pseudomonadati</taxon>
        <taxon>Pseudomonadota</taxon>
        <taxon>Alphaproteobacteria</taxon>
        <taxon>Rickettsiales</taxon>
        <taxon>Anaplasmataceae</taxon>
        <taxon>Neorickettsia</taxon>
    </lineage>
</organism>
<comment type="subcellular location">
    <subcellularLocation>
        <location evidence="1">Membrane</location>
        <topology evidence="1">Multi-pass membrane protein</topology>
    </subcellularLocation>
</comment>
<feature type="region of interest" description="Disordered" evidence="5">
    <location>
        <begin position="182"/>
        <end position="202"/>
    </location>
</feature>
<dbReference type="InterPro" id="IPR052719">
    <property type="entry name" value="CvpA-like"/>
</dbReference>
<reference evidence="7 8" key="1">
    <citation type="submission" date="2014-03" db="EMBL/GenBank/DDBJ databases">
        <title>Sequencing and Comparison of Genomes and Transcriptome Profiles of Human Ehrlichiosis Agents.</title>
        <authorList>
            <person name="Lin M."/>
            <person name="Daugherty S.C."/>
            <person name="Nagaraj S."/>
            <person name="Cheng Z."/>
            <person name="Xiong Q."/>
            <person name="Lin F.-Y."/>
            <person name="Sengamalay N."/>
            <person name="Ott S."/>
            <person name="Godinez A."/>
            <person name="Tallon L.J."/>
            <person name="Sadzewicz L."/>
            <person name="Fraser C.M."/>
            <person name="Dunning Hotopp J.C."/>
            <person name="Rikihisa Y."/>
        </authorList>
    </citation>
    <scope>NUCLEOTIDE SEQUENCE [LARGE SCALE GENOMIC DNA]</scope>
    <source>
        <strain evidence="7 8">Oregon</strain>
    </source>
</reference>
<dbReference type="GO" id="GO:0009403">
    <property type="term" value="P:toxin biosynthetic process"/>
    <property type="evidence" value="ECO:0007669"/>
    <property type="project" value="InterPro"/>
</dbReference>
<keyword evidence="2 6" id="KW-0812">Transmembrane</keyword>
<evidence type="ECO:0000256" key="4">
    <source>
        <dbReference type="ARBA" id="ARBA00023136"/>
    </source>
</evidence>
<dbReference type="Proteomes" id="UP000023755">
    <property type="component" value="Chromosome"/>
</dbReference>